<dbReference type="EMBL" id="FXWK01000001">
    <property type="protein sequence ID" value="SMQ65946.1"/>
    <property type="molecule type" value="Genomic_DNA"/>
</dbReference>
<organism evidence="1 2">
    <name type="scientific">Devosia lucknowensis</name>
    <dbReference type="NCBI Taxonomy" id="1096929"/>
    <lineage>
        <taxon>Bacteria</taxon>
        <taxon>Pseudomonadati</taxon>
        <taxon>Pseudomonadota</taxon>
        <taxon>Alphaproteobacteria</taxon>
        <taxon>Hyphomicrobiales</taxon>
        <taxon>Devosiaceae</taxon>
        <taxon>Devosia</taxon>
    </lineage>
</organism>
<reference evidence="2" key="1">
    <citation type="submission" date="2017-04" db="EMBL/GenBank/DDBJ databases">
        <authorList>
            <person name="Varghese N."/>
            <person name="Submissions S."/>
        </authorList>
    </citation>
    <scope>NUCLEOTIDE SEQUENCE [LARGE SCALE GENOMIC DNA]</scope>
</reference>
<proteinExistence type="predicted"/>
<protein>
    <submittedName>
        <fullName evidence="1">Uncharacterized protein</fullName>
    </submittedName>
</protein>
<dbReference type="OrthoDB" id="8455229at2"/>
<name>A0A1Y6EUG4_9HYPH</name>
<dbReference type="Proteomes" id="UP000194474">
    <property type="component" value="Unassembled WGS sequence"/>
</dbReference>
<gene>
    <name evidence="1" type="ORF">SAMN06295905_1356</name>
</gene>
<sequence length="83" mass="9249">MSGLPFDGRLQCYLRRIAYDFAERRGIIVMGEGSCTDMAGATALFEAIDTLVLAVDTYVGEVPDTAYRRRSAGEPWIVTWQRA</sequence>
<keyword evidence="2" id="KW-1185">Reference proteome</keyword>
<accession>A0A1Y6EUG4</accession>
<evidence type="ECO:0000313" key="2">
    <source>
        <dbReference type="Proteomes" id="UP000194474"/>
    </source>
</evidence>
<dbReference type="AlphaFoldDB" id="A0A1Y6EUG4"/>
<dbReference type="RefSeq" id="WP_086469688.1">
    <property type="nucleotide sequence ID" value="NZ_FXWK01000001.1"/>
</dbReference>
<evidence type="ECO:0000313" key="1">
    <source>
        <dbReference type="EMBL" id="SMQ65946.1"/>
    </source>
</evidence>